<reference evidence="1" key="1">
    <citation type="submission" date="2021-05" db="EMBL/GenBank/DDBJ databases">
        <title>Genome of Sphingobium sp. strain.</title>
        <authorList>
            <person name="Fan R."/>
        </authorList>
    </citation>
    <scope>NUCLEOTIDE SEQUENCE</scope>
    <source>
        <strain evidence="1">H33</strain>
    </source>
</reference>
<sequence>MTLAVRAYDFAQILDSAPQGIKILSLDCFDTLLWRNCNLPIDVFADLPFPGSGMEARAWAETRARRAIPLLQDRIEVSIEEIYAHGLPAATEAQRAMFVDAELEAEARHCYAFEPTVALMKAAKARGLKIIIVSDTYLSEPQLRTLITRAAGEEVVAMIDRIFCSSEYGRPKAAGLFVPVLAKLGVSPATILHCGDNLGADVTAPSRLGIHCCHLEQFDGESEQRLRLEASAASIVDPATRVSVPAYQPHRAAIALRRDDTPTTMLGHDVLGPIFHAFAGWLHAEAVAQEARTGKPTKLLFLLRDGYLPAQAYLARYPEGAATAAMVEISRLTAARASMTDRAAIESYILPELPVGSAEVFARHLHFDPAEAKRLAALPKAQFARHIVKPDVVRQIAAKSRHSADKLIAHLRSHGVAEGDSVMLVDLGYNGSVQNLIEPMLRDRMDLTVTGRYLLLRETFDPGLDKAGFIDPGHHDRKILHALSESIAILEQLCTLPQGSAIDYEKDGTPIREDAGLKAAQSVARNAVQAACLDFVRAADQGVIRPALSDTPDARRRMATASLARLLFLPVESEVAVLGDFNHDVNMGTDDTFKFVDVEAAAQGLRRRGLFYIKNAMRMYLPGELRQHGLPINLSIFASRRFGLDLRKPDFDVGAIKLPVMLMNASGGHAIVDVDAVPTIEGYYQALVPIGAAQFTAGIQFGRIADWVQIEETSFHLVDEFLDPKQTEDSLPAPSISEGLEDVGDGLMHCTGGDAAFLLVPPPSGTPAGEPLLLSVVFRPVVLKRTAEAEARAAA</sequence>
<accession>A0A9X1DFT5</accession>
<comment type="caution">
    <text evidence="1">The sequence shown here is derived from an EMBL/GenBank/DDBJ whole genome shotgun (WGS) entry which is preliminary data.</text>
</comment>
<gene>
    <name evidence="1" type="ORF">KK488_17485</name>
</gene>
<name>A0A9X1DFT5_9SPHN</name>
<keyword evidence="1" id="KW-0378">Hydrolase</keyword>
<dbReference type="InterPro" id="IPR023214">
    <property type="entry name" value="HAD_sf"/>
</dbReference>
<dbReference type="GO" id="GO:0016787">
    <property type="term" value="F:hydrolase activity"/>
    <property type="evidence" value="ECO:0007669"/>
    <property type="project" value="UniProtKB-KW"/>
</dbReference>
<keyword evidence="2" id="KW-1185">Reference proteome</keyword>
<evidence type="ECO:0000313" key="2">
    <source>
        <dbReference type="Proteomes" id="UP001138757"/>
    </source>
</evidence>
<dbReference type="InterPro" id="IPR036412">
    <property type="entry name" value="HAD-like_sf"/>
</dbReference>
<dbReference type="EMBL" id="JAHGAW010000012">
    <property type="protein sequence ID" value="MBT2188748.1"/>
    <property type="molecule type" value="Genomic_DNA"/>
</dbReference>
<dbReference type="RefSeq" id="WP_214624998.1">
    <property type="nucleotide sequence ID" value="NZ_JAHGAW010000012.1"/>
</dbReference>
<dbReference type="Proteomes" id="UP001138757">
    <property type="component" value="Unassembled WGS sequence"/>
</dbReference>
<dbReference type="Pfam" id="PF00702">
    <property type="entry name" value="Hydrolase"/>
    <property type="match status" value="1"/>
</dbReference>
<dbReference type="AlphaFoldDB" id="A0A9X1DFT5"/>
<proteinExistence type="predicted"/>
<dbReference type="SUPFAM" id="SSF56784">
    <property type="entry name" value="HAD-like"/>
    <property type="match status" value="1"/>
</dbReference>
<protein>
    <submittedName>
        <fullName evidence="1">Hydrolase</fullName>
    </submittedName>
</protein>
<evidence type="ECO:0000313" key="1">
    <source>
        <dbReference type="EMBL" id="MBT2188748.1"/>
    </source>
</evidence>
<organism evidence="1 2">
    <name type="scientific">Sphingobium nicotianae</name>
    <dbReference type="NCBI Taxonomy" id="2782607"/>
    <lineage>
        <taxon>Bacteria</taxon>
        <taxon>Pseudomonadati</taxon>
        <taxon>Pseudomonadota</taxon>
        <taxon>Alphaproteobacteria</taxon>
        <taxon>Sphingomonadales</taxon>
        <taxon>Sphingomonadaceae</taxon>
        <taxon>Sphingobium</taxon>
    </lineage>
</organism>
<dbReference type="Gene3D" id="3.40.50.1000">
    <property type="entry name" value="HAD superfamily/HAD-like"/>
    <property type="match status" value="1"/>
</dbReference>